<reference evidence="1 2" key="1">
    <citation type="journal article" date="2023" name="G3 (Bethesda)">
        <title>A chromosome-length genome assembly and annotation of blackberry (Rubus argutus, cv. 'Hillquist').</title>
        <authorList>
            <person name="Bruna T."/>
            <person name="Aryal R."/>
            <person name="Dudchenko O."/>
            <person name="Sargent D.J."/>
            <person name="Mead D."/>
            <person name="Buti M."/>
            <person name="Cavallini A."/>
            <person name="Hytonen T."/>
            <person name="Andres J."/>
            <person name="Pham M."/>
            <person name="Weisz D."/>
            <person name="Mascagni F."/>
            <person name="Usai G."/>
            <person name="Natali L."/>
            <person name="Bassil N."/>
            <person name="Fernandez G.E."/>
            <person name="Lomsadze A."/>
            <person name="Armour M."/>
            <person name="Olukolu B."/>
            <person name="Poorten T."/>
            <person name="Britton C."/>
            <person name="Davik J."/>
            <person name="Ashrafi H."/>
            <person name="Aiden E.L."/>
            <person name="Borodovsky M."/>
            <person name="Worthington M."/>
        </authorList>
    </citation>
    <scope>NUCLEOTIDE SEQUENCE [LARGE SCALE GENOMIC DNA]</scope>
    <source>
        <strain evidence="1">PI 553951</strain>
    </source>
</reference>
<keyword evidence="2" id="KW-1185">Reference proteome</keyword>
<gene>
    <name evidence="1" type="ORF">M0R45_013430</name>
</gene>
<accession>A0AAW1XL28</accession>
<dbReference type="EMBL" id="JBEDUW010000003">
    <property type="protein sequence ID" value="KAK9936598.1"/>
    <property type="molecule type" value="Genomic_DNA"/>
</dbReference>
<name>A0AAW1XL28_RUBAR</name>
<proteinExistence type="predicted"/>
<comment type="caution">
    <text evidence="1">The sequence shown here is derived from an EMBL/GenBank/DDBJ whole genome shotgun (WGS) entry which is preliminary data.</text>
</comment>
<dbReference type="AlphaFoldDB" id="A0AAW1XL28"/>
<protein>
    <submittedName>
        <fullName evidence="1">Uncharacterized protein</fullName>
    </submittedName>
</protein>
<evidence type="ECO:0000313" key="1">
    <source>
        <dbReference type="EMBL" id="KAK9936598.1"/>
    </source>
</evidence>
<organism evidence="1 2">
    <name type="scientific">Rubus argutus</name>
    <name type="common">Southern blackberry</name>
    <dbReference type="NCBI Taxonomy" id="59490"/>
    <lineage>
        <taxon>Eukaryota</taxon>
        <taxon>Viridiplantae</taxon>
        <taxon>Streptophyta</taxon>
        <taxon>Embryophyta</taxon>
        <taxon>Tracheophyta</taxon>
        <taxon>Spermatophyta</taxon>
        <taxon>Magnoliopsida</taxon>
        <taxon>eudicotyledons</taxon>
        <taxon>Gunneridae</taxon>
        <taxon>Pentapetalae</taxon>
        <taxon>rosids</taxon>
        <taxon>fabids</taxon>
        <taxon>Rosales</taxon>
        <taxon>Rosaceae</taxon>
        <taxon>Rosoideae</taxon>
        <taxon>Rosoideae incertae sedis</taxon>
        <taxon>Rubus</taxon>
    </lineage>
</organism>
<evidence type="ECO:0000313" key="2">
    <source>
        <dbReference type="Proteomes" id="UP001457282"/>
    </source>
</evidence>
<dbReference type="Proteomes" id="UP001457282">
    <property type="component" value="Unassembled WGS sequence"/>
</dbReference>
<sequence>MQVTEVGHLGHYQRQVSDQVIVDVQNMEASELGEFRQERAVDNVVGEIEESEPRDRRDLEWDQWLVLGV</sequence>